<feature type="signal peptide" evidence="10">
    <location>
        <begin position="1"/>
        <end position="26"/>
    </location>
</feature>
<sequence length="252" mass="27604">MRINIPPFSLPFIFLIQLGIWTLVASGECLGSQQSLLLQLKNSLGFSINYSRKLVNWNESSDCCAWEGVACEEGRVTHLDLSGEKINSKLDNTSTLFDLQHLKRLDLSDNNFSSIIPPRIGDLTNLNHLKLSSAGFLGEVPVAISCLRNLVTLDFSSDSVLEGTNLVIPNLSALVQNLSKLQELHLDGSNISAPWNGWCQALSSLLPNLRVLSLSRCYVPGPLDESLLELQSLAVVDLEGTNLSLLEVESET</sequence>
<evidence type="ECO:0000256" key="10">
    <source>
        <dbReference type="SAM" id="SignalP"/>
    </source>
</evidence>
<gene>
    <name evidence="12" type="ORF">TIFTF001_045824</name>
</gene>
<keyword evidence="6" id="KW-1133">Transmembrane helix</keyword>
<evidence type="ECO:0000259" key="11">
    <source>
        <dbReference type="Pfam" id="PF08263"/>
    </source>
</evidence>
<evidence type="ECO:0000256" key="7">
    <source>
        <dbReference type="ARBA" id="ARBA00023136"/>
    </source>
</evidence>
<keyword evidence="8" id="KW-0675">Receptor</keyword>
<dbReference type="InterPro" id="IPR001611">
    <property type="entry name" value="Leu-rich_rpt"/>
</dbReference>
<dbReference type="InterPro" id="IPR032675">
    <property type="entry name" value="LRR_dom_sf"/>
</dbReference>
<organism evidence="12 13">
    <name type="scientific">Ficus carica</name>
    <name type="common">Common fig</name>
    <dbReference type="NCBI Taxonomy" id="3494"/>
    <lineage>
        <taxon>Eukaryota</taxon>
        <taxon>Viridiplantae</taxon>
        <taxon>Streptophyta</taxon>
        <taxon>Embryophyta</taxon>
        <taxon>Tracheophyta</taxon>
        <taxon>Spermatophyta</taxon>
        <taxon>Magnoliopsida</taxon>
        <taxon>eudicotyledons</taxon>
        <taxon>Gunneridae</taxon>
        <taxon>Pentapetalae</taxon>
        <taxon>rosids</taxon>
        <taxon>fabids</taxon>
        <taxon>Rosales</taxon>
        <taxon>Moraceae</taxon>
        <taxon>Ficeae</taxon>
        <taxon>Ficus</taxon>
    </lineage>
</organism>
<name>A0AA87Z496_FICCA</name>
<dbReference type="AlphaFoldDB" id="A0AA87Z496"/>
<evidence type="ECO:0000256" key="2">
    <source>
        <dbReference type="ARBA" id="ARBA00022614"/>
    </source>
</evidence>
<reference evidence="12" key="1">
    <citation type="submission" date="2023-07" db="EMBL/GenBank/DDBJ databases">
        <title>draft genome sequence of fig (Ficus carica).</title>
        <authorList>
            <person name="Takahashi T."/>
            <person name="Nishimura K."/>
        </authorList>
    </citation>
    <scope>NUCLEOTIDE SEQUENCE</scope>
</reference>
<evidence type="ECO:0000256" key="9">
    <source>
        <dbReference type="ARBA" id="ARBA00023180"/>
    </source>
</evidence>
<keyword evidence="5" id="KW-0677">Repeat</keyword>
<evidence type="ECO:0000256" key="8">
    <source>
        <dbReference type="ARBA" id="ARBA00023170"/>
    </source>
</evidence>
<keyword evidence="9" id="KW-0325">Glycoprotein</keyword>
<proteinExistence type="predicted"/>
<evidence type="ECO:0000256" key="1">
    <source>
        <dbReference type="ARBA" id="ARBA00004479"/>
    </source>
</evidence>
<dbReference type="InterPro" id="IPR013210">
    <property type="entry name" value="LRR_N_plant-typ"/>
</dbReference>
<dbReference type="SUPFAM" id="SSF52058">
    <property type="entry name" value="L domain-like"/>
    <property type="match status" value="1"/>
</dbReference>
<dbReference type="PANTHER" id="PTHR48061">
    <property type="entry name" value="LEUCINE-RICH REPEAT RECEPTOR PROTEIN KINASE EMS1-LIKE-RELATED"/>
    <property type="match status" value="1"/>
</dbReference>
<protein>
    <recommendedName>
        <fullName evidence="11">Leucine-rich repeat-containing N-terminal plant-type domain-containing protein</fullName>
    </recommendedName>
</protein>
<evidence type="ECO:0000313" key="12">
    <source>
        <dbReference type="EMBL" id="GMN23940.1"/>
    </source>
</evidence>
<evidence type="ECO:0000256" key="4">
    <source>
        <dbReference type="ARBA" id="ARBA00022729"/>
    </source>
</evidence>
<keyword evidence="3" id="KW-0812">Transmembrane</keyword>
<accession>A0AA87Z496</accession>
<keyword evidence="4 10" id="KW-0732">Signal</keyword>
<dbReference type="Pfam" id="PF08263">
    <property type="entry name" value="LRRNT_2"/>
    <property type="match status" value="1"/>
</dbReference>
<keyword evidence="7" id="KW-0472">Membrane</keyword>
<dbReference type="Pfam" id="PF00560">
    <property type="entry name" value="LRR_1"/>
    <property type="match status" value="1"/>
</dbReference>
<feature type="domain" description="Leucine-rich repeat-containing N-terminal plant-type" evidence="11">
    <location>
        <begin position="32"/>
        <end position="71"/>
    </location>
</feature>
<keyword evidence="13" id="KW-1185">Reference proteome</keyword>
<comment type="subcellular location">
    <subcellularLocation>
        <location evidence="1">Membrane</location>
        <topology evidence="1">Single-pass type I membrane protein</topology>
    </subcellularLocation>
</comment>
<evidence type="ECO:0000256" key="6">
    <source>
        <dbReference type="ARBA" id="ARBA00022989"/>
    </source>
</evidence>
<comment type="caution">
    <text evidence="12">The sequence shown here is derived from an EMBL/GenBank/DDBJ whole genome shotgun (WGS) entry which is preliminary data.</text>
</comment>
<dbReference type="GO" id="GO:0016020">
    <property type="term" value="C:membrane"/>
    <property type="evidence" value="ECO:0007669"/>
    <property type="project" value="UniProtKB-SubCell"/>
</dbReference>
<evidence type="ECO:0000256" key="3">
    <source>
        <dbReference type="ARBA" id="ARBA00022692"/>
    </source>
</evidence>
<dbReference type="EMBL" id="BTGU01004232">
    <property type="protein sequence ID" value="GMN23940.1"/>
    <property type="molecule type" value="Genomic_DNA"/>
</dbReference>
<evidence type="ECO:0000256" key="5">
    <source>
        <dbReference type="ARBA" id="ARBA00022737"/>
    </source>
</evidence>
<dbReference type="Gene3D" id="3.80.10.10">
    <property type="entry name" value="Ribonuclease Inhibitor"/>
    <property type="match status" value="1"/>
</dbReference>
<dbReference type="PANTHER" id="PTHR48061:SF2">
    <property type="entry name" value="RECEPTOR LIKE PROTEIN 30-LIKE"/>
    <property type="match status" value="1"/>
</dbReference>
<evidence type="ECO:0000313" key="13">
    <source>
        <dbReference type="Proteomes" id="UP001187192"/>
    </source>
</evidence>
<dbReference type="Proteomes" id="UP001187192">
    <property type="component" value="Unassembled WGS sequence"/>
</dbReference>
<dbReference type="InterPro" id="IPR046956">
    <property type="entry name" value="RLP23-like"/>
</dbReference>
<keyword evidence="2" id="KW-0433">Leucine-rich repeat</keyword>
<feature type="chain" id="PRO_5041728605" description="Leucine-rich repeat-containing N-terminal plant-type domain-containing protein" evidence="10">
    <location>
        <begin position="27"/>
        <end position="252"/>
    </location>
</feature>